<protein>
    <submittedName>
        <fullName evidence="2">7TM GPCR serpentine receptor class x (Srx) domain-containing protein</fullName>
    </submittedName>
</protein>
<dbReference type="WBParaSite" id="PS1159_v2.g17089.t1">
    <property type="protein sequence ID" value="PS1159_v2.g17089.t1"/>
    <property type="gene ID" value="PS1159_v2.g17089"/>
</dbReference>
<reference evidence="2" key="1">
    <citation type="submission" date="2022-11" db="UniProtKB">
        <authorList>
            <consortium name="WormBaseParasite"/>
        </authorList>
    </citation>
    <scope>IDENTIFICATION</scope>
</reference>
<dbReference type="Proteomes" id="UP000887580">
    <property type="component" value="Unplaced"/>
</dbReference>
<name>A0AC35FI40_9BILA</name>
<proteinExistence type="predicted"/>
<sequence>MDESLRVFTTNERIFIGSVYFGLGSIILPLHLAILALFLIHEDYRKQVAYRIMFSIGIADCLQQISHIYAGLITLTANNFSFTLEKFMGGLGNAAWLAMIPQTLVLALNRYNVFRKQNPSSYFGTFQFLLFCCWIFGGAFFVTYMSSNTGILYDMYNFYWAYDHGSWSDIVSLIEYYSSVPLLIMAFIVYIGVVINITSMVSL</sequence>
<evidence type="ECO:0000313" key="1">
    <source>
        <dbReference type="Proteomes" id="UP000887580"/>
    </source>
</evidence>
<accession>A0AC35FI40</accession>
<organism evidence="1 2">
    <name type="scientific">Panagrolaimus sp. PS1159</name>
    <dbReference type="NCBI Taxonomy" id="55785"/>
    <lineage>
        <taxon>Eukaryota</taxon>
        <taxon>Metazoa</taxon>
        <taxon>Ecdysozoa</taxon>
        <taxon>Nematoda</taxon>
        <taxon>Chromadorea</taxon>
        <taxon>Rhabditida</taxon>
        <taxon>Tylenchina</taxon>
        <taxon>Panagrolaimomorpha</taxon>
        <taxon>Panagrolaimoidea</taxon>
        <taxon>Panagrolaimidae</taxon>
        <taxon>Panagrolaimus</taxon>
    </lineage>
</organism>
<evidence type="ECO:0000313" key="2">
    <source>
        <dbReference type="WBParaSite" id="PS1159_v2.g17089.t1"/>
    </source>
</evidence>